<dbReference type="AlphaFoldDB" id="A0A9D8KDJ9"/>
<dbReference type="PANTHER" id="PTHR43278:SF2">
    <property type="entry name" value="IRON-SULFUR FLAVOPROTEIN"/>
    <property type="match status" value="1"/>
</dbReference>
<sequence length="184" mass="20608">MKKVLGVCGSPRKNGNTDILVSRILEGAKEAGAKTESVFLNRLKIKECNGCHSCWEGKRCSKRDDMNYLYPKIAESDAIVFGTPVYWYGPTAIMKGFLDRFVYFNCPENRKMIRGKSAVLAVPFEEDDIEAAAPLITMFEKSFGYLEMKLVGKILAPGVGEKRDILKKLDLLNEAYRLGGEIAR</sequence>
<dbReference type="EMBL" id="JAFGIX010000023">
    <property type="protein sequence ID" value="MBN1572497.1"/>
    <property type="molecule type" value="Genomic_DNA"/>
</dbReference>
<evidence type="ECO:0000259" key="3">
    <source>
        <dbReference type="Pfam" id="PF03358"/>
    </source>
</evidence>
<dbReference type="InterPro" id="IPR005025">
    <property type="entry name" value="FMN_Rdtase-like_dom"/>
</dbReference>
<evidence type="ECO:0000313" key="4">
    <source>
        <dbReference type="EMBL" id="MBN1572497.1"/>
    </source>
</evidence>
<dbReference type="SUPFAM" id="SSF52218">
    <property type="entry name" value="Flavoproteins"/>
    <property type="match status" value="1"/>
</dbReference>
<evidence type="ECO:0000256" key="1">
    <source>
        <dbReference type="ARBA" id="ARBA00022630"/>
    </source>
</evidence>
<dbReference type="PANTHER" id="PTHR43278">
    <property type="entry name" value="NAD(P)H-DEPENDENT FMN-CONTAINING OXIDOREDUCTASE YWQN-RELATED"/>
    <property type="match status" value="1"/>
</dbReference>
<keyword evidence="2" id="KW-0288">FMN</keyword>
<dbReference type="Gene3D" id="3.40.50.360">
    <property type="match status" value="1"/>
</dbReference>
<dbReference type="GO" id="GO:0016491">
    <property type="term" value="F:oxidoreductase activity"/>
    <property type="evidence" value="ECO:0007669"/>
    <property type="project" value="InterPro"/>
</dbReference>
<dbReference type="Proteomes" id="UP000809273">
    <property type="component" value="Unassembled WGS sequence"/>
</dbReference>
<protein>
    <submittedName>
        <fullName evidence="4">Flavodoxin family protein</fullName>
    </submittedName>
</protein>
<reference evidence="4" key="1">
    <citation type="journal article" date="2021" name="Environ. Microbiol.">
        <title>Genomic characterization of three novel Desulfobacterota classes expand the metabolic and phylogenetic diversity of the phylum.</title>
        <authorList>
            <person name="Murphy C.L."/>
            <person name="Biggerstaff J."/>
            <person name="Eichhorn A."/>
            <person name="Ewing E."/>
            <person name="Shahan R."/>
            <person name="Soriano D."/>
            <person name="Stewart S."/>
            <person name="VanMol K."/>
            <person name="Walker R."/>
            <person name="Walters P."/>
            <person name="Elshahed M.S."/>
            <person name="Youssef N.H."/>
        </authorList>
    </citation>
    <scope>NUCLEOTIDE SEQUENCE</scope>
    <source>
        <strain evidence="4">Zod_Metabat.24</strain>
    </source>
</reference>
<name>A0A9D8KDJ9_9DELT</name>
<organism evidence="4 5">
    <name type="scientific">Candidatus Zymogenus saltonus</name>
    <dbReference type="NCBI Taxonomy" id="2844893"/>
    <lineage>
        <taxon>Bacteria</taxon>
        <taxon>Deltaproteobacteria</taxon>
        <taxon>Candidatus Zymogenia</taxon>
        <taxon>Candidatus Zymogeniales</taxon>
        <taxon>Candidatus Zymogenaceae</taxon>
        <taxon>Candidatus Zymogenus</taxon>
    </lineage>
</organism>
<reference evidence="4" key="2">
    <citation type="submission" date="2021-01" db="EMBL/GenBank/DDBJ databases">
        <authorList>
            <person name="Hahn C.R."/>
            <person name="Youssef N.H."/>
            <person name="Elshahed M."/>
        </authorList>
    </citation>
    <scope>NUCLEOTIDE SEQUENCE</scope>
    <source>
        <strain evidence="4">Zod_Metabat.24</strain>
    </source>
</reference>
<accession>A0A9D8KDJ9</accession>
<feature type="domain" description="NADPH-dependent FMN reductase-like" evidence="3">
    <location>
        <begin position="3"/>
        <end position="121"/>
    </location>
</feature>
<comment type="caution">
    <text evidence="4">The sequence shown here is derived from an EMBL/GenBank/DDBJ whole genome shotgun (WGS) entry which is preliminary data.</text>
</comment>
<dbReference type="Pfam" id="PF03358">
    <property type="entry name" value="FMN_red"/>
    <property type="match status" value="1"/>
</dbReference>
<dbReference type="InterPro" id="IPR029039">
    <property type="entry name" value="Flavoprotein-like_sf"/>
</dbReference>
<evidence type="ECO:0000313" key="5">
    <source>
        <dbReference type="Proteomes" id="UP000809273"/>
    </source>
</evidence>
<evidence type="ECO:0000256" key="2">
    <source>
        <dbReference type="ARBA" id="ARBA00022643"/>
    </source>
</evidence>
<keyword evidence="1" id="KW-0285">Flavoprotein</keyword>
<gene>
    <name evidence="4" type="ORF">JW984_04790</name>
</gene>
<dbReference type="InterPro" id="IPR051796">
    <property type="entry name" value="ISF_SsuE-like"/>
</dbReference>
<proteinExistence type="predicted"/>